<comment type="function">
    <text evidence="10">Ubiquitin ligase protein which is a component of the N-end rule pathway. Recognizes and binds to proteins bearing specific N-terminal residues that are destabilizing according to the N-end rule, leading to their ubiquitination and subsequent degradation.</text>
</comment>
<feature type="domain" description="UBR-type" evidence="12">
    <location>
        <begin position="122"/>
        <end position="195"/>
    </location>
</feature>
<evidence type="ECO:0000256" key="4">
    <source>
        <dbReference type="ARBA" id="ARBA00022723"/>
    </source>
</evidence>
<dbReference type="Gene3D" id="2.10.110.30">
    <property type="match status" value="1"/>
</dbReference>
<keyword evidence="4 10" id="KW-0479">Metal-binding</keyword>
<evidence type="ECO:0000256" key="8">
    <source>
        <dbReference type="ARBA" id="ARBA00046341"/>
    </source>
</evidence>
<dbReference type="PANTHER" id="PTHR21497">
    <property type="entry name" value="UBIQUITIN LIGASE E3 ALPHA-RELATED"/>
    <property type="match status" value="1"/>
</dbReference>
<comment type="pathway">
    <text evidence="2 10">Protein modification; protein ubiquitination.</text>
</comment>
<dbReference type="InterPro" id="IPR055194">
    <property type="entry name" value="UBR1-like_WH"/>
</dbReference>
<dbReference type="FunFam" id="2.10.110.30:FF:000002">
    <property type="entry name" value="Putative e3 ubiquitin-protein ligase ubr3"/>
    <property type="match status" value="1"/>
</dbReference>
<evidence type="ECO:0000256" key="7">
    <source>
        <dbReference type="ARBA" id="ARBA00022833"/>
    </source>
</evidence>
<dbReference type="Pfam" id="PF02207">
    <property type="entry name" value="zf-UBR"/>
    <property type="match status" value="1"/>
</dbReference>
<dbReference type="Proteomes" id="UP000262825">
    <property type="component" value="Unassembled WGS sequence"/>
</dbReference>
<evidence type="ECO:0000256" key="10">
    <source>
        <dbReference type="RuleBase" id="RU366018"/>
    </source>
</evidence>
<dbReference type="VEuPathDB" id="FungiDB:SCODWIG_00585"/>
<evidence type="ECO:0000313" key="14">
    <source>
        <dbReference type="Proteomes" id="UP000262825"/>
    </source>
</evidence>
<dbReference type="GO" id="GO:0000151">
    <property type="term" value="C:ubiquitin ligase complex"/>
    <property type="evidence" value="ECO:0007669"/>
    <property type="project" value="TreeGrafter"/>
</dbReference>
<evidence type="ECO:0000256" key="2">
    <source>
        <dbReference type="ARBA" id="ARBA00004906"/>
    </source>
</evidence>
<dbReference type="Pfam" id="PF22960">
    <property type="entry name" value="WHD_UBR1"/>
    <property type="match status" value="1"/>
</dbReference>
<gene>
    <name evidence="13" type="ORF">SCODWIG_00585</name>
</gene>
<feature type="region of interest" description="Disordered" evidence="11">
    <location>
        <begin position="2123"/>
        <end position="2147"/>
    </location>
</feature>
<feature type="region of interest" description="Disordered" evidence="11">
    <location>
        <begin position="1139"/>
        <end position="1162"/>
    </location>
</feature>
<dbReference type="InterPro" id="IPR044046">
    <property type="entry name" value="E3_ligase_UBR-like_C"/>
</dbReference>
<comment type="similarity">
    <text evidence="8 10">Belongs to the E3 ubiquitin-protein ligase UBR1-like family.</text>
</comment>
<feature type="compositionally biased region" description="Polar residues" evidence="11">
    <location>
        <begin position="2033"/>
        <end position="2053"/>
    </location>
</feature>
<dbReference type="Pfam" id="PF18995">
    <property type="entry name" value="PRT6_C"/>
    <property type="match status" value="1"/>
</dbReference>
<dbReference type="SMART" id="SM00396">
    <property type="entry name" value="ZnF_UBR1"/>
    <property type="match status" value="1"/>
</dbReference>
<keyword evidence="5 10" id="KW-0863">Zinc-finger</keyword>
<keyword evidence="7 10" id="KW-0862">Zinc</keyword>
<dbReference type="GO" id="GO:0005737">
    <property type="term" value="C:cytoplasm"/>
    <property type="evidence" value="ECO:0007669"/>
    <property type="project" value="TreeGrafter"/>
</dbReference>
<dbReference type="GO" id="GO:0071596">
    <property type="term" value="P:ubiquitin-dependent protein catabolic process via the N-end rule pathway"/>
    <property type="evidence" value="ECO:0007669"/>
    <property type="project" value="UniProtKB-UniRule"/>
</dbReference>
<protein>
    <recommendedName>
        <fullName evidence="10">E3 ubiquitin-protein ligase</fullName>
        <ecNumber evidence="10">2.3.2.27</ecNumber>
    </recommendedName>
</protein>
<sequence length="2147" mass="246208">MVGSDSEQKGDKQNYNFHISKGLNEIFQSIHDYSQFNTPKGPIEREQMGQDLKKVVFNLLYFTLFKNGELLSEFSPHLDHSNIPPDLQSILPDNDNFRNYDLSIEKLKNNKNKSTFYNHIGRNCGRKFKPGEPIYRCQECGYDDTCVLCVHCFNPDDHVDHHVYTNICTRVSSGICDCGDSEAWNNPLHCKAELACNQKKNACMYNLDYNSLIPHFKYVLTESLDYFIDVFNQNIEPIPIFTKEIMLKLRNYVQKGNLVERAQFLKDLAYKNDYLLKKQQATDNESDMIKEPKNYAVIVYNDEFHNYRQATSALRQGEPDDKRIELITSHIDGEGRAILKCSTDLSSVIGGYFSVQTNGLSATLTSWSEYIHQETCKYIIKWIQECLSIPNVEFQNAYREALGFVFTEELPNGCIKSSSNVAEVVDKYFANNCGIEVLDPECRYADLSILDRGTRLPLGHHLKMNENNLASISPEISSLSKVKPNYFNSRLQLMLFLDNRYWKVLRSSVQDIIIPTLSSSLKYKAVFCRQFSQIFTHMLNAVCFLDREPQLTALRESVLQLFSCTTSAEDMLADGSFLDVLWSVNRIFMKFSVLDNGSLLWKIVSIANPSKGFSVSFKQGLYAIETLLNKVTDPNSILRPQEFIAITSLCQLFNGAWKIKHKEGEHVLREDQSFIPYLEYTSSIYSIIQSVNRILENGKVDEAKLLNAIHLLYTYFTHKNLPYKLVGDSFEIIKFKVSKQRVAFMNPVHTFFSFLVERSQIAKVLPVIESRDKDFLVVSDFCLRSVVLCSQIDIGFWVRNGISVLHQSCYYKKNPEMSSYSRDIHVNQLSFLVEKNELEKIIYNMLDRWEILDWFLGEQSIKETVYEDKINQLLQQFITFIYQLLSERQQFMKFNSTEEKELLHIKNSIIYNLYTQPLPYSKLLESIPDYLTESTSKFDICLEEVSLYVEPKGLEDNGVFKLKRAMFNKIDPLRLLNMDNDFEHSANIIKQQVSKDKKNIEKTIIEPRLEAYDKLEKGSETLGNFTRTNLFAKIIYKLLAVCVTDKNSAFLYELLHLVHGIMIDDEYIHGTQSFPQAYLDKPICNYLLMITQETSFSSNIINKADYLLERMLRKKREQVIDSLTTCFGADYVRDYMQGKKTQSASQEETEKERKKRSAKERQQKLLQKFARQHSKFMKENESLFSNDEKLHGGITKGANHKISIDEESNLVNDREDVTCSLCQDSVSFNDVFVIPIYQSNTPVIRQQTHRGNENVSEWCGFVNHENAPTFYNYNNSGTKPKKNNGNVMVSCNHQIHFKCLKKYLKKKKYSPKLFICPLCQTISNSFLPLSLPIFDGRKSDVWFNMIVNEVSSNVRNITYVPTMKATQRIYDLLDMIMNKVKFYDSKYFNAEIRDSSIVYILSAHFANTISMLEVASRASSAPYQDLLKGRDQIFKTLKYMLRCISFLKEAYIDISNVHIPYSHHKYSSFPNKPFQYIVRELLFSGNSLKFILNSVLKRIIGHALDYTDKVNINEMVTEMKKSNIYYEPTAEFVEHFANFKDVTDTKLQAVAYTFTLKQICCVLRKCLIFCKVLNMAVGNENNGEVINGFDLSNSVEYNGSLEGYVNYLVKILTKEETMFDLVKSEDFCTHKLREDVDQSGKPRTSISNTVICERGKCKICDYELSPITKGEYAGTVKLVDLASHLNKYITDIKSLKFRNVSNPTHNASQNSANGADIFSVINGMLGNVVHNHLNGTPIVMVDNGDGSIEIESSHASNETRLDFEICLSCGEKIYYTADNYSIFKHLSKCFGAFGLYLVPSDNEICLSLNTPQCFVKISAPYLNSHGESGKEAMKRGDIAVLSLKRYEHLNNLWMCNGIPGYISRIMGDEFRILIATQAVRFNRNILFFRGLYEGEENDEEDDFGFGDDDDDNDNDESGGTERIGGSQTTGDGTESDRLASEELDTFDPGVTLEDLATFSDEDPYYRYISGDDYADYDDDDDDDDDADDDDEDDDDEDDDEDDGDDDDEHDDDDDEDVDHDDDESGNSDDNEDGNYQGSYINSENQRNVENQDVTIRRNGSDNALDVRNASAVGPWLESTSGSDLNNELIPSDEDLISLTRWFLSQGTSAPDIQGMVFDSLLRQDSENHDSNTDDLSGQIEWPRDNIS</sequence>
<comment type="catalytic activity">
    <reaction evidence="1 10">
        <text>S-ubiquitinyl-[E2 ubiquitin-conjugating enzyme]-L-cysteine + [acceptor protein]-L-lysine = [E2 ubiquitin-conjugating enzyme]-L-cysteine + N(6)-ubiquitinyl-[acceptor protein]-L-lysine.</text>
        <dbReference type="EC" id="2.3.2.27"/>
    </reaction>
</comment>
<dbReference type="Gene3D" id="3.30.40.10">
    <property type="entry name" value="Zinc/RING finger domain, C3HC4 (zinc finger)"/>
    <property type="match status" value="1"/>
</dbReference>
<dbReference type="EC" id="2.3.2.27" evidence="10"/>
<evidence type="ECO:0000256" key="9">
    <source>
        <dbReference type="PROSITE-ProRule" id="PRU00508"/>
    </source>
</evidence>
<keyword evidence="3 10" id="KW-0808">Transferase</keyword>
<evidence type="ECO:0000256" key="11">
    <source>
        <dbReference type="SAM" id="MobiDB-lite"/>
    </source>
</evidence>
<name>A0A376B2W9_9ASCO</name>
<keyword evidence="14" id="KW-1185">Reference proteome</keyword>
<organism evidence="13 14">
    <name type="scientific">Saccharomycodes ludwigii</name>
    <dbReference type="NCBI Taxonomy" id="36035"/>
    <lineage>
        <taxon>Eukaryota</taxon>
        <taxon>Fungi</taxon>
        <taxon>Dikarya</taxon>
        <taxon>Ascomycota</taxon>
        <taxon>Saccharomycotina</taxon>
        <taxon>Saccharomycetes</taxon>
        <taxon>Saccharomycodales</taxon>
        <taxon>Saccharomycodaceae</taxon>
        <taxon>Saccharomycodes</taxon>
    </lineage>
</organism>
<feature type="zinc finger region" description="UBR-type" evidence="9">
    <location>
        <begin position="122"/>
        <end position="195"/>
    </location>
</feature>
<dbReference type="GO" id="GO:0016567">
    <property type="term" value="P:protein ubiquitination"/>
    <property type="evidence" value="ECO:0007669"/>
    <property type="project" value="UniProtKB-UniRule"/>
</dbReference>
<dbReference type="GO" id="GO:0061630">
    <property type="term" value="F:ubiquitin protein ligase activity"/>
    <property type="evidence" value="ECO:0007669"/>
    <property type="project" value="UniProtKB-UniRule"/>
</dbReference>
<dbReference type="GO" id="GO:0008270">
    <property type="term" value="F:zinc ion binding"/>
    <property type="evidence" value="ECO:0007669"/>
    <property type="project" value="UniProtKB-UniRule"/>
</dbReference>
<evidence type="ECO:0000256" key="6">
    <source>
        <dbReference type="ARBA" id="ARBA00022786"/>
    </source>
</evidence>
<accession>A0A376B2W9</accession>
<evidence type="ECO:0000256" key="1">
    <source>
        <dbReference type="ARBA" id="ARBA00000900"/>
    </source>
</evidence>
<dbReference type="EMBL" id="UFAJ01000052">
    <property type="protein sequence ID" value="SSD58824.1"/>
    <property type="molecule type" value="Genomic_DNA"/>
</dbReference>
<dbReference type="CDD" id="cd19672">
    <property type="entry name" value="UBR-box_UBR1_like"/>
    <property type="match status" value="1"/>
</dbReference>
<evidence type="ECO:0000256" key="3">
    <source>
        <dbReference type="ARBA" id="ARBA00022679"/>
    </source>
</evidence>
<dbReference type="InterPro" id="IPR013083">
    <property type="entry name" value="Znf_RING/FYVE/PHD"/>
</dbReference>
<feature type="region of interest" description="Disordered" evidence="11">
    <location>
        <begin position="1963"/>
        <end position="2061"/>
    </location>
</feature>
<dbReference type="PROSITE" id="PS51157">
    <property type="entry name" value="ZF_UBR"/>
    <property type="match status" value="1"/>
</dbReference>
<reference evidence="14" key="1">
    <citation type="submission" date="2018-06" db="EMBL/GenBank/DDBJ databases">
        <authorList>
            <person name="Guldener U."/>
        </authorList>
    </citation>
    <scope>NUCLEOTIDE SEQUENCE [LARGE SCALE GENOMIC DNA]</scope>
    <source>
        <strain evidence="14">UTAD17</strain>
    </source>
</reference>
<dbReference type="UniPathway" id="UPA00143"/>
<evidence type="ECO:0000259" key="12">
    <source>
        <dbReference type="PROSITE" id="PS51157"/>
    </source>
</evidence>
<feature type="compositionally biased region" description="Acidic residues" evidence="11">
    <location>
        <begin position="1972"/>
        <end position="2032"/>
    </location>
</feature>
<dbReference type="InterPro" id="IPR039164">
    <property type="entry name" value="UBR1-like"/>
</dbReference>
<evidence type="ECO:0000256" key="5">
    <source>
        <dbReference type="ARBA" id="ARBA00022771"/>
    </source>
</evidence>
<evidence type="ECO:0000313" key="13">
    <source>
        <dbReference type="EMBL" id="SSD58824.1"/>
    </source>
</evidence>
<dbReference type="PANTHER" id="PTHR21497:SF26">
    <property type="entry name" value="E3 UBIQUITIN-PROTEIN LIGASE UBR1"/>
    <property type="match status" value="1"/>
</dbReference>
<feature type="region of interest" description="Disordered" evidence="11">
    <location>
        <begin position="1897"/>
        <end position="1937"/>
    </location>
</feature>
<feature type="compositionally biased region" description="Acidic residues" evidence="11">
    <location>
        <begin position="1897"/>
        <end position="1918"/>
    </location>
</feature>
<proteinExistence type="inferred from homology"/>
<keyword evidence="6 10" id="KW-0833">Ubl conjugation pathway</keyword>
<dbReference type="InterPro" id="IPR003126">
    <property type="entry name" value="Znf_UBR"/>
</dbReference>
<dbReference type="SUPFAM" id="SSF57850">
    <property type="entry name" value="RING/U-box"/>
    <property type="match status" value="1"/>
</dbReference>